<dbReference type="Proteomes" id="UP000218327">
    <property type="component" value="Unassembled WGS sequence"/>
</dbReference>
<dbReference type="Gene3D" id="3.30.2130.10">
    <property type="entry name" value="VC0802-like"/>
    <property type="match status" value="1"/>
</dbReference>
<dbReference type="InterPro" id="IPR045865">
    <property type="entry name" value="ACT-like_dom_sf"/>
</dbReference>
<gene>
    <name evidence="3" type="ORF">COA96_18220</name>
</gene>
<dbReference type="EMBL" id="NVVJ01000114">
    <property type="protein sequence ID" value="PCJ16807.1"/>
    <property type="molecule type" value="Genomic_DNA"/>
</dbReference>
<organism evidence="3 4">
    <name type="scientific">SAR86 cluster bacterium</name>
    <dbReference type="NCBI Taxonomy" id="2030880"/>
    <lineage>
        <taxon>Bacteria</taxon>
        <taxon>Pseudomonadati</taxon>
        <taxon>Pseudomonadota</taxon>
        <taxon>Gammaproteobacteria</taxon>
        <taxon>SAR86 cluster</taxon>
    </lineage>
</organism>
<dbReference type="AlphaFoldDB" id="A0A2A5ABX5"/>
<proteinExistence type="predicted"/>
<feature type="domain" description="CASTOR ACT" evidence="2">
    <location>
        <begin position="74"/>
        <end position="128"/>
    </location>
</feature>
<feature type="domain" description="DUF2241" evidence="1">
    <location>
        <begin position="2"/>
        <end position="72"/>
    </location>
</feature>
<accession>A0A2A5ABX5</accession>
<evidence type="ECO:0000313" key="4">
    <source>
        <dbReference type="Proteomes" id="UP000218327"/>
    </source>
</evidence>
<dbReference type="PANTHER" id="PTHR39199">
    <property type="entry name" value="BLR5128 PROTEIN"/>
    <property type="match status" value="1"/>
</dbReference>
<comment type="caution">
    <text evidence="3">The sequence shown here is derived from an EMBL/GenBank/DDBJ whole genome shotgun (WGS) entry which is preliminary data.</text>
</comment>
<reference evidence="4" key="1">
    <citation type="submission" date="2017-08" db="EMBL/GenBank/DDBJ databases">
        <title>A dynamic microbial community with high functional redundancy inhabits the cold, oxic subseafloor aquifer.</title>
        <authorList>
            <person name="Tully B.J."/>
            <person name="Wheat C.G."/>
            <person name="Glazer B.T."/>
            <person name="Huber J.A."/>
        </authorList>
    </citation>
    <scope>NUCLEOTIDE SEQUENCE [LARGE SCALE GENOMIC DNA]</scope>
</reference>
<dbReference type="Pfam" id="PF13840">
    <property type="entry name" value="ACT_7"/>
    <property type="match status" value="1"/>
</dbReference>
<sequence length="135" mass="14596">MAGETDLGKLLASMKPVLQPEEYVFCSTSTLTYKDLEALNPMGCYQEGEGMSLILQRAVADTAGFKYDAVFRAITLSVHSSLEAVGFTAAIAGKLAEHNISANIVAAHYHDHLFVPAEKVNEALQLLQQFEGSDC</sequence>
<evidence type="ECO:0000259" key="1">
    <source>
        <dbReference type="Pfam" id="PF10000"/>
    </source>
</evidence>
<evidence type="ECO:0000259" key="2">
    <source>
        <dbReference type="Pfam" id="PF13840"/>
    </source>
</evidence>
<evidence type="ECO:0000313" key="3">
    <source>
        <dbReference type="EMBL" id="PCJ16807.1"/>
    </source>
</evidence>
<dbReference type="PANTHER" id="PTHR39199:SF1">
    <property type="entry name" value="BLR5128 PROTEIN"/>
    <property type="match status" value="1"/>
</dbReference>
<dbReference type="SUPFAM" id="SSF55021">
    <property type="entry name" value="ACT-like"/>
    <property type="match status" value="2"/>
</dbReference>
<dbReference type="Pfam" id="PF10000">
    <property type="entry name" value="ACT_3"/>
    <property type="match status" value="1"/>
</dbReference>
<dbReference type="InterPro" id="IPR018717">
    <property type="entry name" value="DUF2241"/>
</dbReference>
<protein>
    <submittedName>
        <fullName evidence="3">Transporter</fullName>
    </submittedName>
</protein>
<dbReference type="InterPro" id="IPR027795">
    <property type="entry name" value="CASTOR_ACT_dom"/>
</dbReference>
<name>A0A2A5ABX5_9GAMM</name>